<evidence type="ECO:0000256" key="7">
    <source>
        <dbReference type="SAM" id="MobiDB-lite"/>
    </source>
</evidence>
<feature type="chain" id="PRO_5041366737" evidence="8">
    <location>
        <begin position="18"/>
        <end position="655"/>
    </location>
</feature>
<keyword evidence="5" id="KW-0378">Hydrolase</keyword>
<dbReference type="InterPro" id="IPR029058">
    <property type="entry name" value="AB_hydrolase_fold"/>
</dbReference>
<name>A0AA38X0E2_9EURO</name>
<reference evidence="9" key="1">
    <citation type="submission" date="2022-10" db="EMBL/GenBank/DDBJ databases">
        <title>Culturing micro-colonial fungi from biological soil crusts in the Mojave desert and describing Neophaeococcomyces mojavensis, and introducing the new genera and species Taxawa tesnikishii.</title>
        <authorList>
            <person name="Kurbessoian T."/>
            <person name="Stajich J.E."/>
        </authorList>
    </citation>
    <scope>NUCLEOTIDE SEQUENCE</scope>
    <source>
        <strain evidence="9">TK_41</strain>
    </source>
</reference>
<evidence type="ECO:0000256" key="2">
    <source>
        <dbReference type="ARBA" id="ARBA00022645"/>
    </source>
</evidence>
<keyword evidence="3" id="KW-0645">Protease</keyword>
<dbReference type="PANTHER" id="PTHR11802">
    <property type="entry name" value="SERINE PROTEASE FAMILY S10 SERINE CARBOXYPEPTIDASE"/>
    <property type="match status" value="1"/>
</dbReference>
<keyword evidence="4 8" id="KW-0732">Signal</keyword>
<evidence type="ECO:0000256" key="4">
    <source>
        <dbReference type="ARBA" id="ARBA00022729"/>
    </source>
</evidence>
<dbReference type="GO" id="GO:0000324">
    <property type="term" value="C:fungal-type vacuole"/>
    <property type="evidence" value="ECO:0007669"/>
    <property type="project" value="TreeGrafter"/>
</dbReference>
<proteinExistence type="inferred from homology"/>
<dbReference type="GO" id="GO:0004185">
    <property type="term" value="F:serine-type carboxypeptidase activity"/>
    <property type="evidence" value="ECO:0007669"/>
    <property type="project" value="InterPro"/>
</dbReference>
<feature type="signal peptide" evidence="8">
    <location>
        <begin position="1"/>
        <end position="17"/>
    </location>
</feature>
<evidence type="ECO:0000313" key="10">
    <source>
        <dbReference type="Proteomes" id="UP001172673"/>
    </source>
</evidence>
<evidence type="ECO:0000256" key="8">
    <source>
        <dbReference type="SAM" id="SignalP"/>
    </source>
</evidence>
<dbReference type="Gene3D" id="3.40.50.1820">
    <property type="entry name" value="alpha/beta hydrolase"/>
    <property type="match status" value="1"/>
</dbReference>
<dbReference type="PRINTS" id="PR00724">
    <property type="entry name" value="CRBOXYPTASEC"/>
</dbReference>
<keyword evidence="6" id="KW-0325">Glycoprotein</keyword>
<evidence type="ECO:0000256" key="3">
    <source>
        <dbReference type="ARBA" id="ARBA00022670"/>
    </source>
</evidence>
<keyword evidence="2" id="KW-0121">Carboxypeptidase</keyword>
<evidence type="ECO:0000256" key="5">
    <source>
        <dbReference type="ARBA" id="ARBA00022801"/>
    </source>
</evidence>
<dbReference type="SUPFAM" id="SSF53474">
    <property type="entry name" value="alpha/beta-Hydrolases"/>
    <property type="match status" value="1"/>
</dbReference>
<evidence type="ECO:0000256" key="1">
    <source>
        <dbReference type="ARBA" id="ARBA00009431"/>
    </source>
</evidence>
<feature type="compositionally biased region" description="Gly residues" evidence="7">
    <location>
        <begin position="603"/>
        <end position="617"/>
    </location>
</feature>
<dbReference type="InterPro" id="IPR001563">
    <property type="entry name" value="Peptidase_S10"/>
</dbReference>
<gene>
    <name evidence="9" type="ORF">H2200_011306</name>
</gene>
<comment type="caution">
    <text evidence="9">The sequence shown here is derived from an EMBL/GenBank/DDBJ whole genome shotgun (WGS) entry which is preliminary data.</text>
</comment>
<feature type="compositionally biased region" description="Low complexity" evidence="7">
    <location>
        <begin position="618"/>
        <end position="629"/>
    </location>
</feature>
<feature type="region of interest" description="Disordered" evidence="7">
    <location>
        <begin position="601"/>
        <end position="632"/>
    </location>
</feature>
<organism evidence="9 10">
    <name type="scientific">Cladophialophora chaetospira</name>
    <dbReference type="NCBI Taxonomy" id="386627"/>
    <lineage>
        <taxon>Eukaryota</taxon>
        <taxon>Fungi</taxon>
        <taxon>Dikarya</taxon>
        <taxon>Ascomycota</taxon>
        <taxon>Pezizomycotina</taxon>
        <taxon>Eurotiomycetes</taxon>
        <taxon>Chaetothyriomycetidae</taxon>
        <taxon>Chaetothyriales</taxon>
        <taxon>Herpotrichiellaceae</taxon>
        <taxon>Cladophialophora</taxon>
    </lineage>
</organism>
<comment type="similarity">
    <text evidence="1">Belongs to the peptidase S10 family.</text>
</comment>
<evidence type="ECO:0000313" key="9">
    <source>
        <dbReference type="EMBL" id="KAJ9604470.1"/>
    </source>
</evidence>
<accession>A0AA38X0E2</accession>
<dbReference type="GO" id="GO:0006508">
    <property type="term" value="P:proteolysis"/>
    <property type="evidence" value="ECO:0007669"/>
    <property type="project" value="UniProtKB-KW"/>
</dbReference>
<dbReference type="EMBL" id="JAPDRK010000019">
    <property type="protein sequence ID" value="KAJ9604470.1"/>
    <property type="molecule type" value="Genomic_DNA"/>
</dbReference>
<dbReference type="AlphaFoldDB" id="A0AA38X0E2"/>
<dbReference type="Proteomes" id="UP001172673">
    <property type="component" value="Unassembled WGS sequence"/>
</dbReference>
<protein>
    <submittedName>
        <fullName evidence="9">Uncharacterized protein</fullName>
    </submittedName>
</protein>
<evidence type="ECO:0000256" key="6">
    <source>
        <dbReference type="ARBA" id="ARBA00023180"/>
    </source>
</evidence>
<keyword evidence="10" id="KW-1185">Reference proteome</keyword>
<dbReference type="PANTHER" id="PTHR11802:SF189">
    <property type="entry name" value="CARBOXYPEPTIDASE"/>
    <property type="match status" value="1"/>
</dbReference>
<sequence>MKRSFSVLALLAGLVHGQFPSPPNDLEVIVSTLNPDVKLSYKQVQPELCETTPGVNTFSGYVHLPQSALSDISFNFDINTYFLYFDARNDPENAPLVIYLAGGPGESSTFTAMSSEGGPCYVNLDGNSTTLNPWSLNNDANMLYIDQPVGAGFSYTTLVNATYDLLNNAIKPLSDYDGDIPENSLIFGQGTYTNPTVWATTNTTVSTARALRHFAEHWLTQFPEYKSNNKKIGVWGNSAGGLWAPATAAELDKKIKSSDPGSPLHEWSVDNLGITDGVIDWGHDMPFWPEFAYNNTYKPFITEEVYESAALNFTKPDGCRDLIEQCRAAAREGDPDGRGTNATVSTLCSNATNDCFLEVGTPILSAGRSAFDIAVSTASTGGTDPCSYYLPVVNYLNQDWTQKALGVPLNFTYISDAVLRSYTTSDTNFFQGGTGDAFRANSTPIEYALQNDIKVALVYGDRDARCPWIAAEDYSLHANYPWVDSFNQAGYEYITTNDKYQGGVVRQSGKLSFSRVFQAGHAVNAYQPETVSRIFHRTLFDTDVATGIKNASGGYSSHGPASSLGMYNGTLPDAPPTCMVLGAFQDTNPWTPIFALVAEQGNAGNGPGNGSEGGPGSNSGTSGNGTSSSMSARLQPGGALAISLFVAIGLGTVAL</sequence>
<dbReference type="Pfam" id="PF00450">
    <property type="entry name" value="Peptidase_S10"/>
    <property type="match status" value="1"/>
</dbReference>